<name>A0A0F5FRJ6_9HYPH</name>
<dbReference type="EMBL" id="JZEX01000122">
    <property type="protein sequence ID" value="KKB11180.1"/>
    <property type="molecule type" value="Genomic_DNA"/>
</dbReference>
<evidence type="ECO:0000256" key="6">
    <source>
        <dbReference type="RuleBase" id="RU363076"/>
    </source>
</evidence>
<dbReference type="PATRIC" id="fig|443610.3.peg.1086"/>
<evidence type="ECO:0000256" key="5">
    <source>
        <dbReference type="ARBA" id="ARBA00023136"/>
    </source>
</evidence>
<dbReference type="STRING" id="443610.VE25_14210"/>
<comment type="subcellular location">
    <subcellularLocation>
        <location evidence="6">Cell membrane</location>
        <topology evidence="6">Multi-pass membrane protein</topology>
    </subcellularLocation>
    <subcellularLocation>
        <location evidence="1">Membrane</location>
    </subcellularLocation>
</comment>
<dbReference type="GO" id="GO:0005886">
    <property type="term" value="C:plasma membrane"/>
    <property type="evidence" value="ECO:0007669"/>
    <property type="project" value="UniProtKB-SubCell"/>
</dbReference>
<dbReference type="Proteomes" id="UP000033632">
    <property type="component" value="Unassembled WGS sequence"/>
</dbReference>
<dbReference type="PROSITE" id="PS50895">
    <property type="entry name" value="SURF1"/>
    <property type="match status" value="1"/>
</dbReference>
<evidence type="ECO:0000256" key="4">
    <source>
        <dbReference type="ARBA" id="ARBA00022989"/>
    </source>
</evidence>
<evidence type="ECO:0000256" key="2">
    <source>
        <dbReference type="ARBA" id="ARBA00007165"/>
    </source>
</evidence>
<dbReference type="InterPro" id="IPR002994">
    <property type="entry name" value="Surf1/Shy1"/>
</dbReference>
<keyword evidence="6" id="KW-1003">Cell membrane</keyword>
<reference evidence="7 8" key="1">
    <citation type="submission" date="2015-03" db="EMBL/GenBank/DDBJ databases">
        <authorList>
            <person name="Hassan Y.I."/>
            <person name="Lepp D."/>
            <person name="Li X.-Z."/>
            <person name="Zhou T."/>
        </authorList>
    </citation>
    <scope>NUCLEOTIDE SEQUENCE [LARGE SCALE GENOMIC DNA]</scope>
    <source>
        <strain evidence="7 8">BD-c194</strain>
    </source>
</reference>
<keyword evidence="8" id="KW-1185">Reference proteome</keyword>
<dbReference type="CDD" id="cd06662">
    <property type="entry name" value="SURF1"/>
    <property type="match status" value="1"/>
</dbReference>
<feature type="transmembrane region" description="Helical" evidence="6">
    <location>
        <begin position="203"/>
        <end position="225"/>
    </location>
</feature>
<keyword evidence="4 6" id="KW-1133">Transmembrane helix</keyword>
<proteinExistence type="inferred from homology"/>
<gene>
    <name evidence="7" type="ORF">VE25_14210</name>
</gene>
<evidence type="ECO:0000256" key="1">
    <source>
        <dbReference type="ARBA" id="ARBA00004370"/>
    </source>
</evidence>
<comment type="caution">
    <text evidence="7">The sequence shown here is derived from an EMBL/GenBank/DDBJ whole genome shotgun (WGS) entry which is preliminary data.</text>
</comment>
<keyword evidence="3 6" id="KW-0812">Transmembrane</keyword>
<accession>A0A0F5FRJ6</accession>
<organism evidence="7 8">
    <name type="scientific">Devosia geojensis</name>
    <dbReference type="NCBI Taxonomy" id="443610"/>
    <lineage>
        <taxon>Bacteria</taxon>
        <taxon>Pseudomonadati</taxon>
        <taxon>Pseudomonadota</taxon>
        <taxon>Alphaproteobacteria</taxon>
        <taxon>Hyphomicrobiales</taxon>
        <taxon>Devosiaceae</taxon>
        <taxon>Devosia</taxon>
    </lineage>
</organism>
<evidence type="ECO:0000313" key="7">
    <source>
        <dbReference type="EMBL" id="KKB11180.1"/>
    </source>
</evidence>
<dbReference type="InterPro" id="IPR045214">
    <property type="entry name" value="Surf1/Surf4"/>
</dbReference>
<dbReference type="AlphaFoldDB" id="A0A0F5FRJ6"/>
<sequence>MLALTGAFVFLGTWQMQRLAEKEALIAAVEARTGLPPAPPPPAAEWPALDPSTIEFTPLALSGRFSPDPPIRVFTSLAASTARGELSGPGYWIVAPFVLDGGGAVFVNRGFVPQDQATAVPPAPEGPQTLTGLARAPEGPSLFTPAANAADRIEWVRDPERLAALVDPALAPFAPFTLDQAAGPVGTLPQGGETVVEFPNNHLGYAITWFGFAVITPVLLGFWIWRQRTQRLR</sequence>
<dbReference type="PANTHER" id="PTHR23427">
    <property type="entry name" value="SURFEIT LOCUS PROTEIN"/>
    <property type="match status" value="1"/>
</dbReference>
<protein>
    <recommendedName>
        <fullName evidence="6">SURF1-like protein</fullName>
    </recommendedName>
</protein>
<keyword evidence="5 6" id="KW-0472">Membrane</keyword>
<dbReference type="Pfam" id="PF02104">
    <property type="entry name" value="SURF1"/>
    <property type="match status" value="1"/>
</dbReference>
<evidence type="ECO:0000313" key="8">
    <source>
        <dbReference type="Proteomes" id="UP000033632"/>
    </source>
</evidence>
<evidence type="ECO:0000256" key="3">
    <source>
        <dbReference type="ARBA" id="ARBA00022692"/>
    </source>
</evidence>
<dbReference type="PANTHER" id="PTHR23427:SF2">
    <property type="entry name" value="SURFEIT LOCUS PROTEIN 1"/>
    <property type="match status" value="1"/>
</dbReference>
<comment type="similarity">
    <text evidence="2 6">Belongs to the SURF1 family.</text>
</comment>
<comment type="caution">
    <text evidence="6">Lacks conserved residue(s) required for the propagation of feature annotation.</text>
</comment>